<name>A0AAE3VIM7_9BACT</name>
<proteinExistence type="inferred from homology"/>
<feature type="domain" description="ABC1 atypical kinase-like" evidence="3">
    <location>
        <begin position="105"/>
        <end position="346"/>
    </location>
</feature>
<protein>
    <submittedName>
        <fullName evidence="4">Ubiquinone biosynthesis protein</fullName>
    </submittedName>
</protein>
<dbReference type="Pfam" id="PF03109">
    <property type="entry name" value="ABC1"/>
    <property type="match status" value="1"/>
</dbReference>
<evidence type="ECO:0000313" key="4">
    <source>
        <dbReference type="EMBL" id="MDQ0291090.1"/>
    </source>
</evidence>
<evidence type="ECO:0000256" key="1">
    <source>
        <dbReference type="ARBA" id="ARBA00009670"/>
    </source>
</evidence>
<sequence length="566" mass="64842">MSSIDTFFTVTRTYRHMGRYNRILQILIRYGFGYMLDSWRLHVPRSLRELWQRQRPDDLAGAPESMPERARLALIELGPTFVKLGQVLSARPDLIPIEYAREFTKLQDRVPSFPFEEVREIIREELGGQLEDFFTEFDPVPVAAASIAQGHRARLLDGTDVFVKVQRPNIRKNIAIDLEVLGYLATQLELHSEELGFLRPTRIVDEFARSLSAELDFSIELSNQQRFSRQFSKRLGVRVPKVFPDISTRRLLVMEYIDGIKASEIDALRAGGYDLDKLSDLGADLVLEQFFDHGFFHADPHPGNMFIMPGDVICYVDFGMMGWITPSERNDFANLLVEILAGHYQPAVHYLLRLTHCDGEPDMGELERDLEMLASRYFHGNIAQFDVGGALQDLYSVCRRQGLCIKSHIYFMLRALGFAEEMGRRMNPRFEIVKHLQPFAAKWMLRRYNPIQLAHSSISVVDDWLSLAKELPQNYRQVLRQLLHGRLKLRHQFDSVDTLLHGLDRICNRLAASIVLGGIVVGSAIVIHADRGPKWLDAPVMGIVGFVLSAFLGFWLLWSIVRSGRM</sequence>
<dbReference type="AlphaFoldDB" id="A0AAE3VIM7"/>
<keyword evidence="2" id="KW-0812">Transmembrane</keyword>
<evidence type="ECO:0000313" key="5">
    <source>
        <dbReference type="Proteomes" id="UP001238163"/>
    </source>
</evidence>
<keyword evidence="2" id="KW-1133">Transmembrane helix</keyword>
<feature type="transmembrane region" description="Helical" evidence="2">
    <location>
        <begin position="510"/>
        <end position="529"/>
    </location>
</feature>
<dbReference type="InterPro" id="IPR004147">
    <property type="entry name" value="ABC1_dom"/>
</dbReference>
<dbReference type="CDD" id="cd05121">
    <property type="entry name" value="ABC1_ADCK3-like"/>
    <property type="match status" value="1"/>
</dbReference>
<evidence type="ECO:0000259" key="3">
    <source>
        <dbReference type="Pfam" id="PF03109"/>
    </source>
</evidence>
<dbReference type="InterPro" id="IPR050154">
    <property type="entry name" value="UbiB_kinase"/>
</dbReference>
<organism evidence="4 5">
    <name type="scientific">Oligosphaera ethanolica</name>
    <dbReference type="NCBI Taxonomy" id="760260"/>
    <lineage>
        <taxon>Bacteria</taxon>
        <taxon>Pseudomonadati</taxon>
        <taxon>Lentisphaerota</taxon>
        <taxon>Oligosphaeria</taxon>
        <taxon>Oligosphaerales</taxon>
        <taxon>Oligosphaeraceae</taxon>
        <taxon>Oligosphaera</taxon>
    </lineage>
</organism>
<dbReference type="EMBL" id="JAUSVL010000001">
    <property type="protein sequence ID" value="MDQ0291090.1"/>
    <property type="molecule type" value="Genomic_DNA"/>
</dbReference>
<dbReference type="InterPro" id="IPR011009">
    <property type="entry name" value="Kinase-like_dom_sf"/>
</dbReference>
<comment type="similarity">
    <text evidence="1">Belongs to the protein kinase superfamily. ADCK protein kinase family.</text>
</comment>
<keyword evidence="4" id="KW-0830">Ubiquinone</keyword>
<accession>A0AAE3VIM7</accession>
<gene>
    <name evidence="4" type="ORF">J3R75_003197</name>
</gene>
<dbReference type="PANTHER" id="PTHR10566">
    <property type="entry name" value="CHAPERONE-ACTIVITY OF BC1 COMPLEX CABC1 -RELATED"/>
    <property type="match status" value="1"/>
</dbReference>
<evidence type="ECO:0000256" key="2">
    <source>
        <dbReference type="SAM" id="Phobius"/>
    </source>
</evidence>
<keyword evidence="5" id="KW-1185">Reference proteome</keyword>
<dbReference type="Proteomes" id="UP001238163">
    <property type="component" value="Unassembled WGS sequence"/>
</dbReference>
<dbReference type="RefSeq" id="WP_307263361.1">
    <property type="nucleotide sequence ID" value="NZ_JAUSVL010000001.1"/>
</dbReference>
<feature type="transmembrane region" description="Helical" evidence="2">
    <location>
        <begin position="541"/>
        <end position="561"/>
    </location>
</feature>
<dbReference type="SUPFAM" id="SSF56112">
    <property type="entry name" value="Protein kinase-like (PK-like)"/>
    <property type="match status" value="1"/>
</dbReference>
<reference evidence="4" key="1">
    <citation type="submission" date="2023-07" db="EMBL/GenBank/DDBJ databases">
        <title>Genomic Encyclopedia of Type Strains, Phase IV (KMG-IV): sequencing the most valuable type-strain genomes for metagenomic binning, comparative biology and taxonomic classification.</title>
        <authorList>
            <person name="Goeker M."/>
        </authorList>
    </citation>
    <scope>NUCLEOTIDE SEQUENCE</scope>
    <source>
        <strain evidence="4">DSM 24202</strain>
    </source>
</reference>
<keyword evidence="2" id="KW-0472">Membrane</keyword>
<dbReference type="PANTHER" id="PTHR10566:SF113">
    <property type="entry name" value="PROTEIN ACTIVITY OF BC1 COMPLEX KINASE 7, CHLOROPLASTIC"/>
    <property type="match status" value="1"/>
</dbReference>
<comment type="caution">
    <text evidence="4">The sequence shown here is derived from an EMBL/GenBank/DDBJ whole genome shotgun (WGS) entry which is preliminary data.</text>
</comment>